<organism evidence="3 5">
    <name type="scientific">Rhizophagus clarus</name>
    <dbReference type="NCBI Taxonomy" id="94130"/>
    <lineage>
        <taxon>Eukaryota</taxon>
        <taxon>Fungi</taxon>
        <taxon>Fungi incertae sedis</taxon>
        <taxon>Mucoromycota</taxon>
        <taxon>Glomeromycotina</taxon>
        <taxon>Glomeromycetes</taxon>
        <taxon>Glomerales</taxon>
        <taxon>Glomeraceae</taxon>
        <taxon>Rhizophagus</taxon>
    </lineage>
</organism>
<dbReference type="PROSITE" id="PS50097">
    <property type="entry name" value="BTB"/>
    <property type="match status" value="1"/>
</dbReference>
<dbReference type="InterPro" id="IPR000210">
    <property type="entry name" value="BTB/POZ_dom"/>
</dbReference>
<dbReference type="SUPFAM" id="SSF54695">
    <property type="entry name" value="POZ domain"/>
    <property type="match status" value="1"/>
</dbReference>
<gene>
    <name evidence="4" type="ORF">RCL2_000682000</name>
    <name evidence="3" type="ORF">RclHR1_05790005</name>
</gene>
<dbReference type="Gene3D" id="3.30.710.10">
    <property type="entry name" value="Potassium Channel Kv1.1, Chain A"/>
    <property type="match status" value="1"/>
</dbReference>
<reference evidence="4" key="2">
    <citation type="submission" date="2019-10" db="EMBL/GenBank/DDBJ databases">
        <title>Conservation and host-specific expression of non-tandemly repeated heterogenous ribosome RNA gene in arbuscular mycorrhizal fungi.</title>
        <authorList>
            <person name="Maeda T."/>
            <person name="Kobayashi Y."/>
            <person name="Nakagawa T."/>
            <person name="Ezawa T."/>
            <person name="Yamaguchi K."/>
            <person name="Bino T."/>
            <person name="Nishimoto Y."/>
            <person name="Shigenobu S."/>
            <person name="Kawaguchi M."/>
        </authorList>
    </citation>
    <scope>NUCLEOTIDE SEQUENCE</scope>
    <source>
        <strain evidence="4">HR1</strain>
    </source>
</reference>
<dbReference type="AlphaFoldDB" id="A0A2Z6RPV9"/>
<dbReference type="EMBL" id="BEXD01003958">
    <property type="protein sequence ID" value="GBC04624.1"/>
    <property type="molecule type" value="Genomic_DNA"/>
</dbReference>
<dbReference type="Proteomes" id="UP000247702">
    <property type="component" value="Unassembled WGS sequence"/>
</dbReference>
<dbReference type="EMBL" id="BLAL01000044">
    <property type="protein sequence ID" value="GES79520.1"/>
    <property type="molecule type" value="Genomic_DNA"/>
</dbReference>
<dbReference type="InterPro" id="IPR006571">
    <property type="entry name" value="TLDc_dom"/>
</dbReference>
<evidence type="ECO:0000313" key="5">
    <source>
        <dbReference type="Proteomes" id="UP000247702"/>
    </source>
</evidence>
<dbReference type="PANTHER" id="PTHR24410">
    <property type="entry name" value="HL07962P-RELATED"/>
    <property type="match status" value="1"/>
</dbReference>
<proteinExistence type="predicted"/>
<sequence>MSSETLSNSLLRDLNRLYNDADDYDVIIQVGEESDIEDFKAHSNILRIRSTYFNAALSSNWVKKDGNVIIFKKPNIKPYVFKIILKYIYTGIVILDTNISEKNLIELIIAADEINLDELIDYIQKYFITLIHELPEKRIIKLFNELSYHQGIINTLYEYIKELISSDTKRFFDNNNNSSSSNNNNNLFLELEDNSLLSLIESDHFQMEEIKIWNNLLKWAIKKNSKINNDTSFWKDKEIEIIKETIYQFIPHVRFFQISSKDYYNKIYPLSSLLPKKLEKDINLYFNVSKNSSLLSSKILPPRINVNSGIIKMDHIYQIAHWIDKKQGKFSLSSKELQYDFKLLLRGSRDGFDVEHFKEQCYNKGATLVLIKLKDDDKIIGGYNPINWSGSSVYLSTNDSFIFSFNYNLNPSTTILSRVRNKINAIYDSTYNNHGFGGYDLRIFKKTCICENYEMNIIETNSFKIEDYEVFQIIKKNRLLELDDLSDHFARNGWEFY</sequence>
<dbReference type="InterPro" id="IPR011333">
    <property type="entry name" value="SKP1/BTB/POZ_sf"/>
</dbReference>
<protein>
    <recommendedName>
        <fullName evidence="6">BTB domain-containing protein</fullName>
    </recommendedName>
</protein>
<dbReference type="OrthoDB" id="6359816at2759"/>
<dbReference type="Pfam" id="PF07534">
    <property type="entry name" value="TLD"/>
    <property type="match status" value="1"/>
</dbReference>
<dbReference type="Pfam" id="PF00651">
    <property type="entry name" value="BTB"/>
    <property type="match status" value="1"/>
</dbReference>
<evidence type="ECO:0008006" key="6">
    <source>
        <dbReference type="Google" id="ProtNLM"/>
    </source>
</evidence>
<dbReference type="Proteomes" id="UP000615446">
    <property type="component" value="Unassembled WGS sequence"/>
</dbReference>
<evidence type="ECO:0000259" key="1">
    <source>
        <dbReference type="PROSITE" id="PS50097"/>
    </source>
</evidence>
<evidence type="ECO:0000313" key="4">
    <source>
        <dbReference type="EMBL" id="GES79520.1"/>
    </source>
</evidence>
<dbReference type="SMART" id="SM00584">
    <property type="entry name" value="TLDc"/>
    <property type="match status" value="1"/>
</dbReference>
<evidence type="ECO:0000313" key="3">
    <source>
        <dbReference type="EMBL" id="GBC04624.1"/>
    </source>
</evidence>
<feature type="domain" description="TLDc" evidence="2">
    <location>
        <begin position="309"/>
        <end position="474"/>
    </location>
</feature>
<dbReference type="SMART" id="SM00225">
    <property type="entry name" value="BTB"/>
    <property type="match status" value="1"/>
</dbReference>
<dbReference type="PANTHER" id="PTHR24410:SF23">
    <property type="entry name" value="BTB DOMAIN-CONTAINING PROTEIN-RELATED"/>
    <property type="match status" value="1"/>
</dbReference>
<evidence type="ECO:0000259" key="2">
    <source>
        <dbReference type="PROSITE" id="PS51886"/>
    </source>
</evidence>
<dbReference type="InterPro" id="IPR051481">
    <property type="entry name" value="BTB-POZ/Galectin-3-binding"/>
</dbReference>
<reference evidence="3 5" key="1">
    <citation type="submission" date="2017-11" db="EMBL/GenBank/DDBJ databases">
        <title>The genome of Rhizophagus clarus HR1 reveals common genetic basis of auxotrophy among arbuscular mycorrhizal fungi.</title>
        <authorList>
            <person name="Kobayashi Y."/>
        </authorList>
    </citation>
    <scope>NUCLEOTIDE SEQUENCE [LARGE SCALE GENOMIC DNA]</scope>
    <source>
        <strain evidence="3 5">HR1</strain>
    </source>
</reference>
<comment type="caution">
    <text evidence="3">The sequence shown here is derived from an EMBL/GenBank/DDBJ whole genome shotgun (WGS) entry which is preliminary data.</text>
</comment>
<accession>A0A2Z6RPV9</accession>
<name>A0A2Z6RPV9_9GLOM</name>
<feature type="domain" description="BTB" evidence="1">
    <location>
        <begin position="24"/>
        <end position="97"/>
    </location>
</feature>
<dbReference type="PROSITE" id="PS51886">
    <property type="entry name" value="TLDC"/>
    <property type="match status" value="1"/>
</dbReference>
<keyword evidence="5" id="KW-1185">Reference proteome</keyword>